<dbReference type="Proteomes" id="UP000286701">
    <property type="component" value="Unassembled WGS sequence"/>
</dbReference>
<keyword evidence="1" id="KW-1133">Transmembrane helix</keyword>
<dbReference type="RefSeq" id="WP_128531858.1">
    <property type="nucleotide sequence ID" value="NZ_SBIW01000001.1"/>
</dbReference>
<dbReference type="GO" id="GO:0016020">
    <property type="term" value="C:membrane"/>
    <property type="evidence" value="ECO:0007669"/>
    <property type="project" value="TreeGrafter"/>
</dbReference>
<dbReference type="PANTHER" id="PTHR23028">
    <property type="entry name" value="ACETYLTRANSFERASE"/>
    <property type="match status" value="1"/>
</dbReference>
<name>A0A3S3XFJ2_9SPHI</name>
<sequence>MEVAKGSSLFADITETPAVLNQKFYPSLNGIRGIAVILVVLAHAFDLQYRGLANFIYIGSLGVNMFFVLSGFLITTLCIKEKVITGTLSLKNFYIRRALRILPVAYLYIALIIALNYILNLNISWLNILSSAFFAADFSYFKKLSFHWNLGHFWSLAVEEQFYFIFPVFIKKKFAVFVALVMFILFVLPVILYLQSANILPNSGLLYALTHFLVKFQAISLGCFFSVLCFKGYLNFGKLRPFITVICLVIIFWIKYDDFFSLKAVFSNLFLSVLTGFIIVNSIYQATDITFKVFNFKPLATIGILSYSIYIWQQLFVSNDPKFWPSSYPINFLFIAIVPCLSYYYYESFFLRLKTKFMVQASVKKNG</sequence>
<dbReference type="PANTHER" id="PTHR23028:SF53">
    <property type="entry name" value="ACYL_TRANSF_3 DOMAIN-CONTAINING PROTEIN"/>
    <property type="match status" value="1"/>
</dbReference>
<evidence type="ECO:0000256" key="1">
    <source>
        <dbReference type="SAM" id="Phobius"/>
    </source>
</evidence>
<dbReference type="InterPro" id="IPR050879">
    <property type="entry name" value="Acyltransferase_3"/>
</dbReference>
<proteinExistence type="predicted"/>
<dbReference type="EMBL" id="SBIW01000001">
    <property type="protein sequence ID" value="RWY57352.1"/>
    <property type="molecule type" value="Genomic_DNA"/>
</dbReference>
<comment type="caution">
    <text evidence="3">The sequence shown here is derived from an EMBL/GenBank/DDBJ whole genome shotgun (WGS) entry which is preliminary data.</text>
</comment>
<dbReference type="Pfam" id="PF01757">
    <property type="entry name" value="Acyl_transf_3"/>
    <property type="match status" value="1"/>
</dbReference>
<dbReference type="OrthoDB" id="290051at2"/>
<feature type="domain" description="Acyltransferase 3" evidence="2">
    <location>
        <begin position="26"/>
        <end position="319"/>
    </location>
</feature>
<keyword evidence="4" id="KW-1185">Reference proteome</keyword>
<feature type="transmembrane region" description="Helical" evidence="1">
    <location>
        <begin position="174"/>
        <end position="194"/>
    </location>
</feature>
<feature type="transmembrane region" description="Helical" evidence="1">
    <location>
        <begin position="206"/>
        <end position="227"/>
    </location>
</feature>
<keyword evidence="3" id="KW-0012">Acyltransferase</keyword>
<dbReference type="GO" id="GO:0016747">
    <property type="term" value="F:acyltransferase activity, transferring groups other than amino-acyl groups"/>
    <property type="evidence" value="ECO:0007669"/>
    <property type="project" value="InterPro"/>
</dbReference>
<feature type="transmembrane region" description="Helical" evidence="1">
    <location>
        <begin position="99"/>
        <end position="119"/>
    </location>
</feature>
<dbReference type="InterPro" id="IPR002656">
    <property type="entry name" value="Acyl_transf_3_dom"/>
</dbReference>
<feature type="transmembrane region" description="Helical" evidence="1">
    <location>
        <begin position="55"/>
        <end position="79"/>
    </location>
</feature>
<dbReference type="GO" id="GO:0000271">
    <property type="term" value="P:polysaccharide biosynthetic process"/>
    <property type="evidence" value="ECO:0007669"/>
    <property type="project" value="TreeGrafter"/>
</dbReference>
<reference evidence="3 4" key="1">
    <citation type="submission" date="2019-01" db="EMBL/GenBank/DDBJ databases">
        <title>Mucilaginibacter antarcticum sp. nov., isolated from antarctic soil.</title>
        <authorList>
            <person name="Yan Y.-Q."/>
            <person name="Du Z.-J."/>
        </authorList>
    </citation>
    <scope>NUCLEOTIDE SEQUENCE [LARGE SCALE GENOMIC DNA]</scope>
    <source>
        <strain evidence="3 4">F01003</strain>
    </source>
</reference>
<feature type="transmembrane region" description="Helical" evidence="1">
    <location>
        <begin position="296"/>
        <end position="316"/>
    </location>
</feature>
<evidence type="ECO:0000313" key="3">
    <source>
        <dbReference type="EMBL" id="RWY57352.1"/>
    </source>
</evidence>
<feature type="transmembrane region" description="Helical" evidence="1">
    <location>
        <begin position="30"/>
        <end position="49"/>
    </location>
</feature>
<keyword evidence="3" id="KW-0808">Transferase</keyword>
<evidence type="ECO:0000259" key="2">
    <source>
        <dbReference type="Pfam" id="PF01757"/>
    </source>
</evidence>
<feature type="transmembrane region" description="Helical" evidence="1">
    <location>
        <begin position="328"/>
        <end position="346"/>
    </location>
</feature>
<keyword evidence="1" id="KW-0472">Membrane</keyword>
<accession>A0A3S3XFJ2</accession>
<feature type="transmembrane region" description="Helical" evidence="1">
    <location>
        <begin position="262"/>
        <end position="284"/>
    </location>
</feature>
<evidence type="ECO:0000313" key="4">
    <source>
        <dbReference type="Proteomes" id="UP000286701"/>
    </source>
</evidence>
<feature type="transmembrane region" description="Helical" evidence="1">
    <location>
        <begin position="239"/>
        <end position="256"/>
    </location>
</feature>
<gene>
    <name evidence="3" type="ORF">EPL05_02125</name>
</gene>
<dbReference type="AlphaFoldDB" id="A0A3S3XFJ2"/>
<protein>
    <submittedName>
        <fullName evidence="3">Acyltransferase</fullName>
    </submittedName>
</protein>
<organism evidence="3 4">
    <name type="scientific">Mucilaginibacter gilvus</name>
    <dbReference type="NCBI Taxonomy" id="2305909"/>
    <lineage>
        <taxon>Bacteria</taxon>
        <taxon>Pseudomonadati</taxon>
        <taxon>Bacteroidota</taxon>
        <taxon>Sphingobacteriia</taxon>
        <taxon>Sphingobacteriales</taxon>
        <taxon>Sphingobacteriaceae</taxon>
        <taxon>Mucilaginibacter</taxon>
    </lineage>
</organism>
<keyword evidence="1" id="KW-0812">Transmembrane</keyword>